<name>A0A4Y9EK56_9SPHN</name>
<organism evidence="3 4">
    <name type="scientific">Glacieibacterium arshaanense</name>
    <dbReference type="NCBI Taxonomy" id="2511025"/>
    <lineage>
        <taxon>Bacteria</taxon>
        <taxon>Pseudomonadati</taxon>
        <taxon>Pseudomonadota</taxon>
        <taxon>Alphaproteobacteria</taxon>
        <taxon>Sphingomonadales</taxon>
        <taxon>Sphingosinicellaceae</taxon>
        <taxon>Glacieibacterium</taxon>
    </lineage>
</organism>
<dbReference type="SUPFAM" id="SSF48452">
    <property type="entry name" value="TPR-like"/>
    <property type="match status" value="1"/>
</dbReference>
<keyword evidence="2" id="KW-0472">Membrane</keyword>
<dbReference type="AlphaFoldDB" id="A0A4Y9EK56"/>
<dbReference type="InterPro" id="IPR019734">
    <property type="entry name" value="TPR_rpt"/>
</dbReference>
<dbReference type="Gene3D" id="1.25.40.10">
    <property type="entry name" value="Tetratricopeptide repeat domain"/>
    <property type="match status" value="1"/>
</dbReference>
<keyword evidence="4" id="KW-1185">Reference proteome</keyword>
<dbReference type="OrthoDB" id="7390129at2"/>
<keyword evidence="1" id="KW-0802">TPR repeat</keyword>
<feature type="repeat" description="TPR" evidence="1">
    <location>
        <begin position="87"/>
        <end position="120"/>
    </location>
</feature>
<dbReference type="RefSeq" id="WP_135246625.1">
    <property type="nucleotide sequence ID" value="NZ_SIHO01000003.1"/>
</dbReference>
<comment type="caution">
    <text evidence="3">The sequence shown here is derived from an EMBL/GenBank/DDBJ whole genome shotgun (WGS) entry which is preliminary data.</text>
</comment>
<dbReference type="PROSITE" id="PS50005">
    <property type="entry name" value="TPR"/>
    <property type="match status" value="1"/>
</dbReference>
<dbReference type="Proteomes" id="UP000297737">
    <property type="component" value="Unassembled WGS sequence"/>
</dbReference>
<accession>A0A4Y9EK56</accession>
<reference evidence="3 4" key="1">
    <citation type="submission" date="2019-02" db="EMBL/GenBank/DDBJ databases">
        <title>Polymorphobacter sp. isolated from the lake at the Tibet of China.</title>
        <authorList>
            <person name="Li A."/>
        </authorList>
    </citation>
    <scope>NUCLEOTIDE SEQUENCE [LARGE SCALE GENOMIC DNA]</scope>
    <source>
        <strain evidence="3 4">DJ1R-1</strain>
    </source>
</reference>
<evidence type="ECO:0000313" key="4">
    <source>
        <dbReference type="Proteomes" id="UP000297737"/>
    </source>
</evidence>
<protein>
    <submittedName>
        <fullName evidence="3">Cytochrome C biogenesis protein</fullName>
    </submittedName>
</protein>
<feature type="transmembrane region" description="Helical" evidence="2">
    <location>
        <begin position="6"/>
        <end position="26"/>
    </location>
</feature>
<proteinExistence type="predicted"/>
<keyword evidence="2" id="KW-0812">Transmembrane</keyword>
<evidence type="ECO:0000256" key="2">
    <source>
        <dbReference type="SAM" id="Phobius"/>
    </source>
</evidence>
<dbReference type="EMBL" id="SIHO01000003">
    <property type="protein sequence ID" value="TFU01121.1"/>
    <property type="molecule type" value="Genomic_DNA"/>
</dbReference>
<evidence type="ECO:0000313" key="3">
    <source>
        <dbReference type="EMBL" id="TFU01121.1"/>
    </source>
</evidence>
<gene>
    <name evidence="3" type="ORF">EUV02_12475</name>
</gene>
<keyword evidence="2" id="KW-1133">Transmembrane helix</keyword>
<feature type="transmembrane region" description="Helical" evidence="2">
    <location>
        <begin position="33"/>
        <end position="50"/>
    </location>
</feature>
<dbReference type="InterPro" id="IPR011990">
    <property type="entry name" value="TPR-like_helical_dom_sf"/>
</dbReference>
<evidence type="ECO:0000256" key="1">
    <source>
        <dbReference type="PROSITE-ProRule" id="PRU00339"/>
    </source>
</evidence>
<sequence>MTPLIVTLIAVVLLVAALAGLMLRGSWRQRPRVIAVLGALTLGVVGYLVAGRPDLPAVPAPRPEADRDSTTEFEASRQALLANSGDVGAWLTFADALTREGRTEDAIDGLQVALKAMPNDADLWVGLGQAMMMHAGGMVTPAARLAFDNAGKLAPENPAPRYFLGLAWLQAGDAKSALREWQALRAVAPPNAPWLPDLDARIKAVTAMIAAGG</sequence>